<feature type="region of interest" description="Disordered" evidence="1">
    <location>
        <begin position="133"/>
        <end position="167"/>
    </location>
</feature>
<sequence length="316" mass="36928">MYYKLKKKQKKIQGLRAVDFVFDKSRFEDREAVEAEESEPEVGSDDDAKFFFSLKKKKTKLLLCEISNLTIYVCVCVCVKKQNKGRISKNDFERHKQESYQEDHLRRRHDFRDSVKTIEEKYLRQMQLDDKEFRQQREVQNRRPLATDRNKQRPQKDRIGGGTSTTAGAVTSSLAAATAVIYNRNAHSRKKRTSSKAFETDNARDEADSEDDHVLADNNNNNNNNNNNAADDYEYMNEEADERIDVQATLPTANDHLWLVPCLVGRERSCVIEMLDKFFKYKNHATKRLFIKTAFTTDQNTGHIYVEADREIHVRR</sequence>
<dbReference type="GO" id="GO:0032044">
    <property type="term" value="C:DSIF complex"/>
    <property type="evidence" value="ECO:0007669"/>
    <property type="project" value="TreeGrafter"/>
</dbReference>
<dbReference type="InterPro" id="IPR039659">
    <property type="entry name" value="SPT5"/>
</dbReference>
<dbReference type="OrthoDB" id="28901at2759"/>
<dbReference type="GO" id="GO:0006357">
    <property type="term" value="P:regulation of transcription by RNA polymerase II"/>
    <property type="evidence" value="ECO:0007669"/>
    <property type="project" value="InterPro"/>
</dbReference>
<evidence type="ECO:0000259" key="2">
    <source>
        <dbReference type="Pfam" id="PF03439"/>
    </source>
</evidence>
<reference evidence="3 4" key="1">
    <citation type="journal article" date="2013" name="Curr. Biol.">
        <title>The Genome of the Foraminiferan Reticulomyxa filosa.</title>
        <authorList>
            <person name="Glockner G."/>
            <person name="Hulsmann N."/>
            <person name="Schleicher M."/>
            <person name="Noegel A.A."/>
            <person name="Eichinger L."/>
            <person name="Gallinger C."/>
            <person name="Pawlowski J."/>
            <person name="Sierra R."/>
            <person name="Euteneuer U."/>
            <person name="Pillet L."/>
            <person name="Moustafa A."/>
            <person name="Platzer M."/>
            <person name="Groth M."/>
            <person name="Szafranski K."/>
            <person name="Schliwa M."/>
        </authorList>
    </citation>
    <scope>NUCLEOTIDE SEQUENCE [LARGE SCALE GENOMIC DNA]</scope>
</reference>
<protein>
    <recommendedName>
        <fullName evidence="2">NGN domain-containing protein</fullName>
    </recommendedName>
</protein>
<gene>
    <name evidence="3" type="ORF">RFI_03842</name>
</gene>
<dbReference type="Pfam" id="PF03439">
    <property type="entry name" value="Spt5-NGN"/>
    <property type="match status" value="1"/>
</dbReference>
<dbReference type="GO" id="GO:0032784">
    <property type="term" value="P:regulation of DNA-templated transcription elongation"/>
    <property type="evidence" value="ECO:0007669"/>
    <property type="project" value="InterPro"/>
</dbReference>
<dbReference type="AlphaFoldDB" id="X6P6M3"/>
<comment type="caution">
    <text evidence="3">The sequence shown here is derived from an EMBL/GenBank/DDBJ whole genome shotgun (WGS) entry which is preliminary data.</text>
</comment>
<feature type="compositionally biased region" description="Low complexity" evidence="1">
    <location>
        <begin position="216"/>
        <end position="230"/>
    </location>
</feature>
<evidence type="ECO:0000256" key="1">
    <source>
        <dbReference type="SAM" id="MobiDB-lite"/>
    </source>
</evidence>
<dbReference type="Proteomes" id="UP000023152">
    <property type="component" value="Unassembled WGS sequence"/>
</dbReference>
<accession>X6P6M3</accession>
<feature type="compositionally biased region" description="Basic and acidic residues" evidence="1">
    <location>
        <begin position="133"/>
        <end position="159"/>
    </location>
</feature>
<dbReference type="InterPro" id="IPR005100">
    <property type="entry name" value="NGN-domain"/>
</dbReference>
<feature type="region of interest" description="Disordered" evidence="1">
    <location>
        <begin position="186"/>
        <end position="230"/>
    </location>
</feature>
<organism evidence="3 4">
    <name type="scientific">Reticulomyxa filosa</name>
    <dbReference type="NCBI Taxonomy" id="46433"/>
    <lineage>
        <taxon>Eukaryota</taxon>
        <taxon>Sar</taxon>
        <taxon>Rhizaria</taxon>
        <taxon>Retaria</taxon>
        <taxon>Foraminifera</taxon>
        <taxon>Monothalamids</taxon>
        <taxon>Reticulomyxidae</taxon>
        <taxon>Reticulomyxa</taxon>
    </lineage>
</organism>
<proteinExistence type="predicted"/>
<feature type="non-terminal residue" evidence="3">
    <location>
        <position position="316"/>
    </location>
</feature>
<dbReference type="PANTHER" id="PTHR11125">
    <property type="entry name" value="SUPPRESSOR OF TY 5"/>
    <property type="match status" value="1"/>
</dbReference>
<dbReference type="PANTHER" id="PTHR11125:SF7">
    <property type="entry name" value="TRANSCRIPTION ELONGATION FACTOR SPT5"/>
    <property type="match status" value="1"/>
</dbReference>
<dbReference type="EMBL" id="ASPP01003536">
    <property type="protein sequence ID" value="ETO33267.1"/>
    <property type="molecule type" value="Genomic_DNA"/>
</dbReference>
<name>X6P6M3_RETFI</name>
<evidence type="ECO:0000313" key="3">
    <source>
        <dbReference type="EMBL" id="ETO33267.1"/>
    </source>
</evidence>
<dbReference type="InterPro" id="IPR036735">
    <property type="entry name" value="NGN_dom_sf"/>
</dbReference>
<keyword evidence="4" id="KW-1185">Reference proteome</keyword>
<evidence type="ECO:0000313" key="4">
    <source>
        <dbReference type="Proteomes" id="UP000023152"/>
    </source>
</evidence>
<feature type="domain" description="NGN" evidence="2">
    <location>
        <begin position="257"/>
        <end position="316"/>
    </location>
</feature>
<dbReference type="Gene3D" id="3.30.70.940">
    <property type="entry name" value="NusG, N-terminal domain"/>
    <property type="match status" value="1"/>
</dbReference>
<dbReference type="GO" id="GO:0006368">
    <property type="term" value="P:transcription elongation by RNA polymerase II"/>
    <property type="evidence" value="ECO:0007669"/>
    <property type="project" value="TreeGrafter"/>
</dbReference>
<dbReference type="GO" id="GO:0003729">
    <property type="term" value="F:mRNA binding"/>
    <property type="evidence" value="ECO:0007669"/>
    <property type="project" value="TreeGrafter"/>
</dbReference>